<evidence type="ECO:0000256" key="1">
    <source>
        <dbReference type="SAM" id="Phobius"/>
    </source>
</evidence>
<organism evidence="3 4">
    <name type="scientific">Pseudoxanthomonas winnipegensis</name>
    <dbReference type="NCBI Taxonomy" id="2480810"/>
    <lineage>
        <taxon>Bacteria</taxon>
        <taxon>Pseudomonadati</taxon>
        <taxon>Pseudomonadota</taxon>
        <taxon>Gammaproteobacteria</taxon>
        <taxon>Lysobacterales</taxon>
        <taxon>Lysobacteraceae</taxon>
        <taxon>Pseudoxanthomonas</taxon>
    </lineage>
</organism>
<feature type="chain" id="PRO_5045109647" description="Methyltransferase" evidence="2">
    <location>
        <begin position="38"/>
        <end position="81"/>
    </location>
</feature>
<evidence type="ECO:0000256" key="2">
    <source>
        <dbReference type="SAM" id="SignalP"/>
    </source>
</evidence>
<keyword evidence="1" id="KW-1133">Transmembrane helix</keyword>
<gene>
    <name evidence="3" type="ORF">EA658_06205</name>
</gene>
<keyword evidence="1" id="KW-0812">Transmembrane</keyword>
<keyword evidence="1" id="KW-0472">Membrane</keyword>
<sequence length="81" mass="8201">MERDVKKLKNVVTKFRGSAAKVGAGATGALVSGLAMAQTSSPGAAIAGELSGGKSEVMLVVSAVAIIVGLLVLWTYIKRAK</sequence>
<feature type="transmembrane region" description="Helical" evidence="1">
    <location>
        <begin position="57"/>
        <end position="77"/>
    </location>
</feature>
<keyword evidence="4" id="KW-1185">Reference proteome</keyword>
<proteinExistence type="predicted"/>
<name>A0ABY1WF62_9GAMM</name>
<accession>A0ABY1WF62</accession>
<keyword evidence="2" id="KW-0732">Signal</keyword>
<comment type="caution">
    <text evidence="3">The sequence shown here is derived from an EMBL/GenBank/DDBJ whole genome shotgun (WGS) entry which is preliminary data.</text>
</comment>
<evidence type="ECO:0000313" key="3">
    <source>
        <dbReference type="EMBL" id="TAA20549.1"/>
    </source>
</evidence>
<evidence type="ECO:0008006" key="5">
    <source>
        <dbReference type="Google" id="ProtNLM"/>
    </source>
</evidence>
<dbReference type="EMBL" id="SHME01000002">
    <property type="protein sequence ID" value="TAA20549.1"/>
    <property type="molecule type" value="Genomic_DNA"/>
</dbReference>
<feature type="signal peptide" evidence="2">
    <location>
        <begin position="1"/>
        <end position="37"/>
    </location>
</feature>
<evidence type="ECO:0000313" key="4">
    <source>
        <dbReference type="Proteomes" id="UP000293089"/>
    </source>
</evidence>
<dbReference type="Proteomes" id="UP000293089">
    <property type="component" value="Unassembled WGS sequence"/>
</dbReference>
<protein>
    <recommendedName>
        <fullName evidence="5">Methyltransferase</fullName>
    </recommendedName>
</protein>
<reference evidence="3 4" key="1">
    <citation type="submission" date="2019-02" db="EMBL/GenBank/DDBJ databases">
        <title>WGS of Pseudoxanthomonas species novum from clinical isolates.</title>
        <authorList>
            <person name="Bernier A.-M."/>
            <person name="Bernard K."/>
            <person name="Vachon A."/>
        </authorList>
    </citation>
    <scope>NUCLEOTIDE SEQUENCE [LARGE SCALE GENOMIC DNA]</scope>
    <source>
        <strain evidence="4">NML 170316</strain>
    </source>
</reference>